<accession>A0AAJ0MJK2</accession>
<evidence type="ECO:0000256" key="2">
    <source>
        <dbReference type="ARBA" id="ARBA00022857"/>
    </source>
</evidence>
<dbReference type="Gene3D" id="3.40.50.720">
    <property type="entry name" value="NAD(P)-binding Rossmann-like Domain"/>
    <property type="match status" value="1"/>
</dbReference>
<dbReference type="PANTHER" id="PTHR43477">
    <property type="entry name" value="DIHYDROANTICAPSIN 7-DEHYDROGENASE"/>
    <property type="match status" value="1"/>
</dbReference>
<dbReference type="Proteomes" id="UP001275084">
    <property type="component" value="Unassembled WGS sequence"/>
</dbReference>
<evidence type="ECO:0000256" key="3">
    <source>
        <dbReference type="ARBA" id="ARBA00023002"/>
    </source>
</evidence>
<dbReference type="CDD" id="cd05233">
    <property type="entry name" value="SDR_c"/>
    <property type="match status" value="1"/>
</dbReference>
<comment type="similarity">
    <text evidence="1">Belongs to the short-chain dehydrogenases/reductases (SDR) family.</text>
</comment>
<comment type="caution">
    <text evidence="4">The sequence shown here is derived from an EMBL/GenBank/DDBJ whole genome shotgun (WGS) entry which is preliminary data.</text>
</comment>
<evidence type="ECO:0000256" key="1">
    <source>
        <dbReference type="ARBA" id="ARBA00006484"/>
    </source>
</evidence>
<sequence>MSPSTYRKLQDKHVLIIGGSSGIGLAVAEAALASGANATISSSSPAKVTAAVSSLSALYPDRTVRGLTTDLSKPSAEADLVTLFEAAQTGIGPINHVVFTAADPLSLGGLDSVTADGIHAAAHMRMVVPVLVAKVAARYLPAANTSSLTITSGSVSERPTKGWSVISYFAGGLVSLARALALDLAPVRVNVVRPGYVDTGLWGHMSVEEKADMVKEVEAKMPTGKFGAVEDVAEAYLWLMKDGNATGTVAGTDSGALLV</sequence>
<keyword evidence="5" id="KW-1185">Reference proteome</keyword>
<evidence type="ECO:0000313" key="5">
    <source>
        <dbReference type="Proteomes" id="UP001275084"/>
    </source>
</evidence>
<protein>
    <submittedName>
        <fullName evidence="4">Short chain dehydrogenase</fullName>
    </submittedName>
</protein>
<organism evidence="4 5">
    <name type="scientific">Lasiosphaeria hispida</name>
    <dbReference type="NCBI Taxonomy" id="260671"/>
    <lineage>
        <taxon>Eukaryota</taxon>
        <taxon>Fungi</taxon>
        <taxon>Dikarya</taxon>
        <taxon>Ascomycota</taxon>
        <taxon>Pezizomycotina</taxon>
        <taxon>Sordariomycetes</taxon>
        <taxon>Sordariomycetidae</taxon>
        <taxon>Sordariales</taxon>
        <taxon>Lasiosphaeriaceae</taxon>
        <taxon>Lasiosphaeria</taxon>
    </lineage>
</organism>
<dbReference type="SUPFAM" id="SSF51735">
    <property type="entry name" value="NAD(P)-binding Rossmann-fold domains"/>
    <property type="match status" value="1"/>
</dbReference>
<dbReference type="InterPro" id="IPR051122">
    <property type="entry name" value="SDR_DHRS6-like"/>
</dbReference>
<keyword evidence="3" id="KW-0560">Oxidoreductase</keyword>
<dbReference type="GO" id="GO:0016491">
    <property type="term" value="F:oxidoreductase activity"/>
    <property type="evidence" value="ECO:0007669"/>
    <property type="project" value="UniProtKB-KW"/>
</dbReference>
<keyword evidence="2" id="KW-0521">NADP</keyword>
<dbReference type="InterPro" id="IPR002347">
    <property type="entry name" value="SDR_fam"/>
</dbReference>
<reference evidence="4" key="2">
    <citation type="submission" date="2023-06" db="EMBL/GenBank/DDBJ databases">
        <authorList>
            <consortium name="Lawrence Berkeley National Laboratory"/>
            <person name="Haridas S."/>
            <person name="Hensen N."/>
            <person name="Bonometti L."/>
            <person name="Westerberg I."/>
            <person name="Brannstrom I.O."/>
            <person name="Guillou S."/>
            <person name="Cros-Aarteil S."/>
            <person name="Calhoun S."/>
            <person name="Kuo A."/>
            <person name="Mondo S."/>
            <person name="Pangilinan J."/>
            <person name="Riley R."/>
            <person name="Labutti K."/>
            <person name="Andreopoulos B."/>
            <person name="Lipzen A."/>
            <person name="Chen C."/>
            <person name="Yanf M."/>
            <person name="Daum C."/>
            <person name="Ng V."/>
            <person name="Clum A."/>
            <person name="Steindorff A."/>
            <person name="Ohm R."/>
            <person name="Martin F."/>
            <person name="Silar P."/>
            <person name="Natvig D."/>
            <person name="Lalanne C."/>
            <person name="Gautier V."/>
            <person name="Ament-Velasquez S.L."/>
            <person name="Kruys A."/>
            <person name="Hutchinson M.I."/>
            <person name="Powell A.J."/>
            <person name="Barry K."/>
            <person name="Miller A.N."/>
            <person name="Grigoriev I.V."/>
            <person name="Debuchy R."/>
            <person name="Gladieux P."/>
            <person name="Thoren M.H."/>
            <person name="Johannesson H."/>
        </authorList>
    </citation>
    <scope>NUCLEOTIDE SEQUENCE</scope>
    <source>
        <strain evidence="4">CBS 955.72</strain>
    </source>
</reference>
<dbReference type="InterPro" id="IPR057571">
    <property type="entry name" value="SDR_PhqE-like"/>
</dbReference>
<evidence type="ECO:0000313" key="4">
    <source>
        <dbReference type="EMBL" id="KAK3362583.1"/>
    </source>
</evidence>
<dbReference type="InterPro" id="IPR036291">
    <property type="entry name" value="NAD(P)-bd_dom_sf"/>
</dbReference>
<dbReference type="PRINTS" id="PR00081">
    <property type="entry name" value="GDHRDH"/>
</dbReference>
<dbReference type="AlphaFoldDB" id="A0AAJ0MJK2"/>
<gene>
    <name evidence="4" type="ORF">B0T25DRAFT_9201</name>
</gene>
<dbReference type="Pfam" id="PF23441">
    <property type="entry name" value="SDR"/>
    <property type="match status" value="1"/>
</dbReference>
<reference evidence="4" key="1">
    <citation type="journal article" date="2023" name="Mol. Phylogenet. Evol.">
        <title>Genome-scale phylogeny and comparative genomics of the fungal order Sordariales.</title>
        <authorList>
            <person name="Hensen N."/>
            <person name="Bonometti L."/>
            <person name="Westerberg I."/>
            <person name="Brannstrom I.O."/>
            <person name="Guillou S."/>
            <person name="Cros-Aarteil S."/>
            <person name="Calhoun S."/>
            <person name="Haridas S."/>
            <person name="Kuo A."/>
            <person name="Mondo S."/>
            <person name="Pangilinan J."/>
            <person name="Riley R."/>
            <person name="LaButti K."/>
            <person name="Andreopoulos B."/>
            <person name="Lipzen A."/>
            <person name="Chen C."/>
            <person name="Yan M."/>
            <person name="Daum C."/>
            <person name="Ng V."/>
            <person name="Clum A."/>
            <person name="Steindorff A."/>
            <person name="Ohm R.A."/>
            <person name="Martin F."/>
            <person name="Silar P."/>
            <person name="Natvig D.O."/>
            <person name="Lalanne C."/>
            <person name="Gautier V."/>
            <person name="Ament-Velasquez S.L."/>
            <person name="Kruys A."/>
            <person name="Hutchinson M.I."/>
            <person name="Powell A.J."/>
            <person name="Barry K."/>
            <person name="Miller A.N."/>
            <person name="Grigoriev I.V."/>
            <person name="Debuchy R."/>
            <person name="Gladieux P."/>
            <person name="Hiltunen Thoren M."/>
            <person name="Johannesson H."/>
        </authorList>
    </citation>
    <scope>NUCLEOTIDE SEQUENCE</scope>
    <source>
        <strain evidence="4">CBS 955.72</strain>
    </source>
</reference>
<name>A0AAJ0MJK2_9PEZI</name>
<dbReference type="EMBL" id="JAUIQD010000001">
    <property type="protein sequence ID" value="KAK3362583.1"/>
    <property type="molecule type" value="Genomic_DNA"/>
</dbReference>
<proteinExistence type="inferred from homology"/>
<dbReference type="PANTHER" id="PTHR43477:SF1">
    <property type="entry name" value="DIHYDROANTICAPSIN 7-DEHYDROGENASE"/>
    <property type="match status" value="1"/>
</dbReference>